<reference evidence="1 2" key="1">
    <citation type="submission" date="2006-02" db="EMBL/GenBank/DDBJ databases">
        <authorList>
            <person name="Moran M.A."/>
            <person name="Kjelleberg S."/>
            <person name="Egan S."/>
            <person name="Saunders N."/>
            <person name="Thomas T."/>
            <person name="Ferriera S."/>
            <person name="Johnson J."/>
            <person name="Kravitz S."/>
            <person name="Halpern A."/>
            <person name="Remington K."/>
            <person name="Beeson K."/>
            <person name="Tran B."/>
            <person name="Rogers Y.-H."/>
            <person name="Friedman R."/>
            <person name="Venter J.C."/>
        </authorList>
    </citation>
    <scope>NUCLEOTIDE SEQUENCE [LARGE SCALE GENOMIC DNA]</scope>
    <source>
        <strain evidence="1 2">D2</strain>
    </source>
</reference>
<gene>
    <name evidence="1" type="ORF">PTD2_04696</name>
</gene>
<evidence type="ECO:0000313" key="2">
    <source>
        <dbReference type="Proteomes" id="UP000006201"/>
    </source>
</evidence>
<proteinExistence type="predicted"/>
<dbReference type="STRING" id="87626.PTD2_04696"/>
<dbReference type="HOGENOM" id="CLU_3256701_0_0_6"/>
<evidence type="ECO:0000313" key="1">
    <source>
        <dbReference type="EMBL" id="EAR26456.1"/>
    </source>
</evidence>
<keyword evidence="2" id="KW-1185">Reference proteome</keyword>
<dbReference type="Proteomes" id="UP000006201">
    <property type="component" value="Unassembled WGS sequence"/>
</dbReference>
<sequence>MTNNKVFTEHDALTYNARHKREQRVASRAAKRRFDGDCYMPI</sequence>
<organism evidence="1 2">
    <name type="scientific">Pseudoalteromonas tunicata D2</name>
    <dbReference type="NCBI Taxonomy" id="87626"/>
    <lineage>
        <taxon>Bacteria</taxon>
        <taxon>Pseudomonadati</taxon>
        <taxon>Pseudomonadota</taxon>
        <taxon>Gammaproteobacteria</taxon>
        <taxon>Alteromonadales</taxon>
        <taxon>Pseudoalteromonadaceae</taxon>
        <taxon>Pseudoalteromonas</taxon>
    </lineage>
</organism>
<comment type="caution">
    <text evidence="1">The sequence shown here is derived from an EMBL/GenBank/DDBJ whole genome shotgun (WGS) entry which is preliminary data.</text>
</comment>
<protein>
    <submittedName>
        <fullName evidence="1">Uncharacterized protein</fullName>
    </submittedName>
</protein>
<dbReference type="AlphaFoldDB" id="A4CFM9"/>
<accession>A4CFM9</accession>
<name>A4CFM9_9GAMM</name>
<dbReference type="EMBL" id="AAOH01000014">
    <property type="protein sequence ID" value="EAR26456.1"/>
    <property type="molecule type" value="Genomic_DNA"/>
</dbReference>